<evidence type="ECO:0000313" key="2">
    <source>
        <dbReference type="Proteomes" id="UP000003250"/>
    </source>
</evidence>
<protein>
    <submittedName>
        <fullName evidence="1">Carbohydrate binding protein</fullName>
    </submittedName>
</protein>
<accession>H0I2U6</accession>
<keyword evidence="2" id="KW-1185">Reference proteome</keyword>
<name>H0I2U6_9HYPH</name>
<gene>
    <name evidence="1" type="ORF">MAXJ12_34009</name>
</gene>
<dbReference type="Proteomes" id="UP000003250">
    <property type="component" value="Unassembled WGS sequence"/>
</dbReference>
<dbReference type="EMBL" id="AHAM01000306">
    <property type="protein sequence ID" value="EHK52720.1"/>
    <property type="molecule type" value="Genomic_DNA"/>
</dbReference>
<reference evidence="1 2" key="1">
    <citation type="journal article" date="2012" name="J. Bacteriol.">
        <title>Draft Genome Sequence of Mesorhizobium alhagi CCNWXJ12-2T, a Novel Salt-Resistant Species Isolated from the Desert of Northwestern China.</title>
        <authorList>
            <person name="Zhou M."/>
            <person name="Chen W."/>
            <person name="Chen H."/>
            <person name="Wei G."/>
        </authorList>
    </citation>
    <scope>NUCLEOTIDE SEQUENCE [LARGE SCALE GENOMIC DNA]</scope>
    <source>
        <strain evidence="1 2">CCNWXJ12-2</strain>
    </source>
</reference>
<sequence length="189" mass="21053">MIAQVKDLQPDPLAVAARDLQGRHAVSTHRPRPGAPWSRLRRISSWLHRARAAAANPSPEATKAAEWLLDNDYQVQRAVVQIEQDLPTGFYKRLPILKGPGDEGVPRILAIAYGLLHTSHLQLSLMTAVRFVQAYQQGAPLTIAELWALPTMLRLACLEVLTCGWTRLFPNVEPPFAPTRQRPAGSEWC</sequence>
<organism evidence="1 2">
    <name type="scientific">Mesorhizobium alhagi CCNWXJ12-2</name>
    <dbReference type="NCBI Taxonomy" id="1107882"/>
    <lineage>
        <taxon>Bacteria</taxon>
        <taxon>Pseudomonadati</taxon>
        <taxon>Pseudomonadota</taxon>
        <taxon>Alphaproteobacteria</taxon>
        <taxon>Hyphomicrobiales</taxon>
        <taxon>Phyllobacteriaceae</taxon>
        <taxon>Allomesorhizobium</taxon>
    </lineage>
</organism>
<evidence type="ECO:0000313" key="1">
    <source>
        <dbReference type="EMBL" id="EHK52720.1"/>
    </source>
</evidence>
<dbReference type="AlphaFoldDB" id="H0I2U6"/>
<proteinExistence type="predicted"/>
<dbReference type="PATRIC" id="fig|1107882.3.peg.6567"/>